<evidence type="ECO:0000313" key="3">
    <source>
        <dbReference type="Proteomes" id="UP000000759"/>
    </source>
</evidence>
<proteinExistence type="predicted"/>
<dbReference type="Proteomes" id="UP000000759">
    <property type="component" value="Chromosome 2"/>
</dbReference>
<dbReference type="OMA" id="GEHHNSV"/>
<evidence type="ECO:0000313" key="2">
    <source>
        <dbReference type="EMBL" id="EEC50844.1"/>
    </source>
</evidence>
<accession>B7FSS1</accession>
<dbReference type="AlphaFoldDB" id="B7FSS1"/>
<organism evidence="2 3">
    <name type="scientific">Phaeodactylum tricornutum (strain CCAP 1055/1)</name>
    <dbReference type="NCBI Taxonomy" id="556484"/>
    <lineage>
        <taxon>Eukaryota</taxon>
        <taxon>Sar</taxon>
        <taxon>Stramenopiles</taxon>
        <taxon>Ochrophyta</taxon>
        <taxon>Bacillariophyta</taxon>
        <taxon>Bacillariophyceae</taxon>
        <taxon>Bacillariophycidae</taxon>
        <taxon>Naviculales</taxon>
        <taxon>Phaeodactylaceae</taxon>
        <taxon>Phaeodactylum</taxon>
    </lineage>
</organism>
<evidence type="ECO:0000259" key="1">
    <source>
        <dbReference type="Pfam" id="PF04187"/>
    </source>
</evidence>
<reference evidence="2 3" key="1">
    <citation type="journal article" date="2008" name="Nature">
        <title>The Phaeodactylum genome reveals the evolutionary history of diatom genomes.</title>
        <authorList>
            <person name="Bowler C."/>
            <person name="Allen A.E."/>
            <person name="Badger J.H."/>
            <person name="Grimwood J."/>
            <person name="Jabbari K."/>
            <person name="Kuo A."/>
            <person name="Maheswari U."/>
            <person name="Martens C."/>
            <person name="Maumus F."/>
            <person name="Otillar R.P."/>
            <person name="Rayko E."/>
            <person name="Salamov A."/>
            <person name="Vandepoele K."/>
            <person name="Beszteri B."/>
            <person name="Gruber A."/>
            <person name="Heijde M."/>
            <person name="Katinka M."/>
            <person name="Mock T."/>
            <person name="Valentin K."/>
            <person name="Verret F."/>
            <person name="Berges J.A."/>
            <person name="Brownlee C."/>
            <person name="Cadoret J.P."/>
            <person name="Chiovitti A."/>
            <person name="Choi C.J."/>
            <person name="Coesel S."/>
            <person name="De Martino A."/>
            <person name="Detter J.C."/>
            <person name="Durkin C."/>
            <person name="Falciatore A."/>
            <person name="Fournet J."/>
            <person name="Haruta M."/>
            <person name="Huysman M.J."/>
            <person name="Jenkins B.D."/>
            <person name="Jiroutova K."/>
            <person name="Jorgensen R.E."/>
            <person name="Joubert Y."/>
            <person name="Kaplan A."/>
            <person name="Kroger N."/>
            <person name="Kroth P.G."/>
            <person name="La Roche J."/>
            <person name="Lindquist E."/>
            <person name="Lommer M."/>
            <person name="Martin-Jezequel V."/>
            <person name="Lopez P.J."/>
            <person name="Lucas S."/>
            <person name="Mangogna M."/>
            <person name="McGinnis K."/>
            <person name="Medlin L.K."/>
            <person name="Montsant A."/>
            <person name="Oudot-Le Secq M.P."/>
            <person name="Napoli C."/>
            <person name="Obornik M."/>
            <person name="Parker M.S."/>
            <person name="Petit J.L."/>
            <person name="Porcel B.M."/>
            <person name="Poulsen N."/>
            <person name="Robison M."/>
            <person name="Rychlewski L."/>
            <person name="Rynearson T.A."/>
            <person name="Schmutz J."/>
            <person name="Shapiro H."/>
            <person name="Siaut M."/>
            <person name="Stanley M."/>
            <person name="Sussman M.R."/>
            <person name="Taylor A.R."/>
            <person name="Vardi A."/>
            <person name="von Dassow P."/>
            <person name="Vyverman W."/>
            <person name="Willis A."/>
            <person name="Wyrwicz L.S."/>
            <person name="Rokhsar D.S."/>
            <person name="Weissenbach J."/>
            <person name="Armbrust E.V."/>
            <person name="Green B.R."/>
            <person name="Van de Peer Y."/>
            <person name="Grigoriev I.V."/>
        </authorList>
    </citation>
    <scope>NUCLEOTIDE SEQUENCE [LARGE SCALE GENOMIC DNA]</scope>
    <source>
        <strain evidence="2 3">CCAP 1055/1</strain>
    </source>
</reference>
<name>B7FSS1_PHATC</name>
<protein>
    <recommendedName>
        <fullName evidence="1">Haem-binding uptake Tiki superfamily ChaN domain-containing protein</fullName>
    </recommendedName>
</protein>
<dbReference type="CDD" id="cd14727">
    <property type="entry name" value="ChanN-like"/>
    <property type="match status" value="1"/>
</dbReference>
<dbReference type="InParanoid" id="B7FSS1"/>
<dbReference type="eggNOG" id="ENOG502S33F">
    <property type="taxonomic scope" value="Eukaryota"/>
</dbReference>
<dbReference type="GeneID" id="7197318"/>
<dbReference type="InterPro" id="IPR007314">
    <property type="entry name" value="Cofac_haem-bd_dom"/>
</dbReference>
<dbReference type="HOGENOM" id="CLU_493027_0_0_1"/>
<feature type="domain" description="Haem-binding uptake Tiki superfamily ChaN" evidence="1">
    <location>
        <begin position="253"/>
        <end position="474"/>
    </location>
</feature>
<dbReference type="KEGG" id="pti:PHATRDRAFT_43594"/>
<dbReference type="OrthoDB" id="206244at2759"/>
<dbReference type="EMBL" id="CM000606">
    <property type="protein sequence ID" value="EEC50844.1"/>
    <property type="molecule type" value="Genomic_DNA"/>
</dbReference>
<dbReference type="Pfam" id="PF04187">
    <property type="entry name" value="Cofac_haem_bdg"/>
    <property type="match status" value="1"/>
</dbReference>
<keyword evidence="3" id="KW-1185">Reference proteome</keyword>
<dbReference type="SUPFAM" id="SSF159501">
    <property type="entry name" value="EreA/ChaN-like"/>
    <property type="match status" value="1"/>
</dbReference>
<sequence>MISQLRYHDWTVHGSRSSLAAGPPWSVTGLIRSRGKHPTFTPPSPISPLHCANAVERQYHPWYYHVARRKRECKEFRTRVTQIVESFSPPHPHWHLLPPHYIHRHTYCCILALFTGDSIHSFFPSSSSLHLIAMPRSYASLPGVSGMLLVILIASDRSLQSTAWQLNTNLEPSATGSTLHRRHAIERMVSGAAVLGGLGGGLGTVHAAVPSNGLTFDSYRVVPDSTAALNPSLLPIQKADFLQTISSRNGGALWLGEHHNSVKDHNLQVDILRQVHQLRQATGSPTAVGLEQVQIKFQPVLNDYLAGKISAAEMRQRVEWDTRWMWPFEVYEPVFATAKELRMPLVALNVNSEDLVLVEKGGLPGLPSERLRQYISDAPGFAAFAKPREFGTYVDYVIRPSYDLHEAMGLLKYSMSGEKLDEPMPFRNFFSGRILWDEAMANAAYSWTKANPGGLLVGLVGADHVKFRNGIPGRYARLAPNDAACVSVLLNPTLIDTRPSGTVGMEGAVSDRPETITLQIRYLKDDVQFDSPERTLPSSTGGVLALADYLVVG</sequence>
<dbReference type="PaxDb" id="2850-Phatr43594"/>
<gene>
    <name evidence="2" type="ORF">PHATRDRAFT_43594</name>
</gene>
<reference evidence="3" key="2">
    <citation type="submission" date="2008-08" db="EMBL/GenBank/DDBJ databases">
        <authorList>
            <consortium name="Diatom Consortium"/>
            <person name="Grigoriev I."/>
            <person name="Grimwood J."/>
            <person name="Kuo A."/>
            <person name="Otillar R.P."/>
            <person name="Salamov A."/>
            <person name="Detter J.C."/>
            <person name="Lindquist E."/>
            <person name="Shapiro H."/>
            <person name="Lucas S."/>
            <person name="Glavina del Rio T."/>
            <person name="Pitluck S."/>
            <person name="Rokhsar D."/>
            <person name="Bowler C."/>
        </authorList>
    </citation>
    <scope>GENOME REANNOTATION</scope>
    <source>
        <strain evidence="3">CCAP 1055/1</strain>
    </source>
</reference>
<dbReference type="RefSeq" id="XP_002178030.1">
    <property type="nucleotide sequence ID" value="XM_002177994.1"/>
</dbReference>
<dbReference type="Gene3D" id="3.40.50.11550">
    <property type="match status" value="1"/>
</dbReference>